<comment type="subunit">
    <text evidence="3">Homodimer. Interacts with LigD.</text>
</comment>
<dbReference type="InterPro" id="IPR016194">
    <property type="entry name" value="SPOC-like_C_dom_sf"/>
</dbReference>
<comment type="function">
    <text evidence="3">With LigD forms a non-homologous end joining (NHEJ) DNA repair enzyme, which repairs dsDNA breaks with reduced fidelity. Binds linear dsDNA with 5'- and 3'- overhangs but not closed circular dsDNA nor ssDNA. Recruits and stimulates the ligase activity of LigD.</text>
</comment>
<evidence type="ECO:0000256" key="3">
    <source>
        <dbReference type="HAMAP-Rule" id="MF_01875"/>
    </source>
</evidence>
<evidence type="ECO:0000256" key="4">
    <source>
        <dbReference type="SAM" id="MobiDB-lite"/>
    </source>
</evidence>
<evidence type="ECO:0000313" key="6">
    <source>
        <dbReference type="EMBL" id="TPQ21225.1"/>
    </source>
</evidence>
<accession>A0A505DHH8</accession>
<dbReference type="Gene3D" id="2.40.290.10">
    <property type="match status" value="1"/>
</dbReference>
<evidence type="ECO:0000313" key="7">
    <source>
        <dbReference type="Proteomes" id="UP000317378"/>
    </source>
</evidence>
<dbReference type="GO" id="GO:0006303">
    <property type="term" value="P:double-strand break repair via nonhomologous end joining"/>
    <property type="evidence" value="ECO:0007669"/>
    <property type="project" value="UniProtKB-UniRule"/>
</dbReference>
<dbReference type="Proteomes" id="UP000317378">
    <property type="component" value="Unassembled WGS sequence"/>
</dbReference>
<comment type="similarity">
    <text evidence="3">Belongs to the prokaryotic Ku family.</text>
</comment>
<keyword evidence="7" id="KW-1185">Reference proteome</keyword>
<protein>
    <recommendedName>
        <fullName evidence="3">Non-homologous end joining protein Ku</fullName>
    </recommendedName>
</protein>
<proteinExistence type="inferred from homology"/>
<dbReference type="OrthoDB" id="9795084at2"/>
<feature type="domain" description="Ku" evidence="5">
    <location>
        <begin position="144"/>
        <end position="273"/>
    </location>
</feature>
<keyword evidence="2 3" id="KW-0233">DNA recombination</keyword>
<dbReference type="PANTHER" id="PTHR41251:SF1">
    <property type="entry name" value="NON-HOMOLOGOUS END JOINING PROTEIN KU"/>
    <property type="match status" value="1"/>
</dbReference>
<dbReference type="NCBIfam" id="TIGR02772">
    <property type="entry name" value="Ku_bact"/>
    <property type="match status" value="1"/>
</dbReference>
<dbReference type="Pfam" id="PF02735">
    <property type="entry name" value="Ku"/>
    <property type="match status" value="1"/>
</dbReference>
<name>A0A505DHH8_9ACTN</name>
<sequence length="349" mass="38327">MSHPCLGRSPMSLRHGPVPPSRIASGRAVRGGELRRVAPGVHPQHYWTRSSSAGLSRWSSAGPLLPTKNHAAVRSKVRRRLLWRRLGDMEVPTQAVWTGWITFGLVSLPVQLFPATRRRGVDLHEVHAADGFPIRHQRVCQAEHREVDSQDIAKGYETPDARTVVLREEDLEALPLLSKHVIGILGFVPVDGLDPILFSRAYYATPHGPAGQRPYALLVAALARAERAAVAKVTLHTRERLAALWPRRDTLVVQTLLWPEEVREPGNLGSTTPVTGQELELASLLMAQLPGVDLAVLHDDYAAALQQLVAAKESRGQLVSPAEPEPTVDLMAALEESLRKAAYHGRTPD</sequence>
<keyword evidence="3" id="KW-0234">DNA repair</keyword>
<evidence type="ECO:0000259" key="5">
    <source>
        <dbReference type="SMART" id="SM00559"/>
    </source>
</evidence>
<gene>
    <name evidence="3" type="primary">ku</name>
    <name evidence="6" type="ORF">FGD71_016375</name>
</gene>
<dbReference type="InterPro" id="IPR009187">
    <property type="entry name" value="Prok_Ku"/>
</dbReference>
<reference evidence="6 7" key="1">
    <citation type="submission" date="2019-06" db="EMBL/GenBank/DDBJ databases">
        <title>Streptomyces sporangiiformans sp. nov., a novel actinomycete isolated from soil in Mount Song.</title>
        <authorList>
            <person name="Han L."/>
        </authorList>
    </citation>
    <scope>NUCLEOTIDE SEQUENCE [LARGE SCALE GENOMIC DNA]</scope>
    <source>
        <strain evidence="6 7">NEAU-SSA 1</strain>
    </source>
</reference>
<feature type="region of interest" description="Disordered" evidence="4">
    <location>
        <begin position="1"/>
        <end position="25"/>
    </location>
</feature>
<dbReference type="EMBL" id="VCHX02000123">
    <property type="protein sequence ID" value="TPQ21225.1"/>
    <property type="molecule type" value="Genomic_DNA"/>
</dbReference>
<comment type="caution">
    <text evidence="6">The sequence shown here is derived from an EMBL/GenBank/DDBJ whole genome shotgun (WGS) entry which is preliminary data.</text>
</comment>
<evidence type="ECO:0000256" key="1">
    <source>
        <dbReference type="ARBA" id="ARBA00023125"/>
    </source>
</evidence>
<dbReference type="SMART" id="SM00559">
    <property type="entry name" value="Ku78"/>
    <property type="match status" value="1"/>
</dbReference>
<dbReference type="GO" id="GO:0006310">
    <property type="term" value="P:DNA recombination"/>
    <property type="evidence" value="ECO:0007669"/>
    <property type="project" value="UniProtKB-KW"/>
</dbReference>
<dbReference type="GO" id="GO:0003690">
    <property type="term" value="F:double-stranded DNA binding"/>
    <property type="evidence" value="ECO:0007669"/>
    <property type="project" value="UniProtKB-UniRule"/>
</dbReference>
<keyword evidence="3" id="KW-0227">DNA damage</keyword>
<dbReference type="AlphaFoldDB" id="A0A505DHH8"/>
<dbReference type="InterPro" id="IPR006164">
    <property type="entry name" value="DNA_bd_Ku70/Ku80"/>
</dbReference>
<dbReference type="HAMAP" id="MF_01875">
    <property type="entry name" value="Prokaryotic_Ku"/>
    <property type="match status" value="1"/>
</dbReference>
<organism evidence="6 7">
    <name type="scientific">Streptomyces sporangiiformans</name>
    <dbReference type="NCBI Taxonomy" id="2315329"/>
    <lineage>
        <taxon>Bacteria</taxon>
        <taxon>Bacillati</taxon>
        <taxon>Actinomycetota</taxon>
        <taxon>Actinomycetes</taxon>
        <taxon>Kitasatosporales</taxon>
        <taxon>Streptomycetaceae</taxon>
        <taxon>Streptomyces</taxon>
    </lineage>
</organism>
<keyword evidence="1 3" id="KW-0238">DNA-binding</keyword>
<dbReference type="PANTHER" id="PTHR41251">
    <property type="entry name" value="NON-HOMOLOGOUS END JOINING PROTEIN KU"/>
    <property type="match status" value="1"/>
</dbReference>
<dbReference type="SUPFAM" id="SSF100939">
    <property type="entry name" value="SPOC domain-like"/>
    <property type="match status" value="1"/>
</dbReference>
<evidence type="ECO:0000256" key="2">
    <source>
        <dbReference type="ARBA" id="ARBA00023172"/>
    </source>
</evidence>